<feature type="transmembrane region" description="Helical" evidence="1">
    <location>
        <begin position="12"/>
        <end position="38"/>
    </location>
</feature>
<reference evidence="2 3" key="1">
    <citation type="journal article" date="2016" name="Nat. Commun.">
        <title>Thousands of microbial genomes shed light on interconnected biogeochemical processes in an aquifer system.</title>
        <authorList>
            <person name="Anantharaman K."/>
            <person name="Brown C.T."/>
            <person name="Hug L.A."/>
            <person name="Sharon I."/>
            <person name="Castelle C.J."/>
            <person name="Probst A.J."/>
            <person name="Thomas B.C."/>
            <person name="Singh A."/>
            <person name="Wilkins M.J."/>
            <person name="Karaoz U."/>
            <person name="Brodie E.L."/>
            <person name="Williams K.H."/>
            <person name="Hubbard S.S."/>
            <person name="Banfield J.F."/>
        </authorList>
    </citation>
    <scope>NUCLEOTIDE SEQUENCE [LARGE SCALE GENOMIC DNA]</scope>
</reference>
<evidence type="ECO:0008006" key="4">
    <source>
        <dbReference type="Google" id="ProtNLM"/>
    </source>
</evidence>
<organism evidence="2 3">
    <name type="scientific">Candidatus Yanofskybacteria bacterium RIFCSPHIGHO2_01_FULL_45_42</name>
    <dbReference type="NCBI Taxonomy" id="1802671"/>
    <lineage>
        <taxon>Bacteria</taxon>
        <taxon>Candidatus Yanofskyibacteriota</taxon>
    </lineage>
</organism>
<evidence type="ECO:0000256" key="1">
    <source>
        <dbReference type="SAM" id="Phobius"/>
    </source>
</evidence>
<dbReference type="AlphaFoldDB" id="A0A1F8F0K7"/>
<evidence type="ECO:0000313" key="3">
    <source>
        <dbReference type="Proteomes" id="UP000178023"/>
    </source>
</evidence>
<gene>
    <name evidence="2" type="ORF">A2750_04100</name>
</gene>
<keyword evidence="1" id="KW-0812">Transmembrane</keyword>
<dbReference type="Pfam" id="PF07963">
    <property type="entry name" value="N_methyl"/>
    <property type="match status" value="1"/>
</dbReference>
<evidence type="ECO:0000313" key="2">
    <source>
        <dbReference type="EMBL" id="OGN06110.1"/>
    </source>
</evidence>
<protein>
    <recommendedName>
        <fullName evidence="4">Type II secretion system protein GspI C-terminal domain-containing protein</fullName>
    </recommendedName>
</protein>
<sequence length="177" mass="19766">MTTVNLKKRSPCSGYTLVEVLAAFTLFTVAIGPALWIVTNATNTTVLIQNNLIAANLAQEGLEVIHAMRDTAWLEGQTLQDYRLCGPVNCPVGQDYAVRVEYDSDESLPLNGNPPLKLDKTTGVYSYETGDETIFKRQITINKVSDNETKVISRVDWNERGSDKNITLESHLFNWNQ</sequence>
<keyword evidence="1" id="KW-0472">Membrane</keyword>
<accession>A0A1F8F0K7</accession>
<name>A0A1F8F0K7_9BACT</name>
<dbReference type="EMBL" id="MGJL01000041">
    <property type="protein sequence ID" value="OGN06110.1"/>
    <property type="molecule type" value="Genomic_DNA"/>
</dbReference>
<proteinExistence type="predicted"/>
<dbReference type="Proteomes" id="UP000178023">
    <property type="component" value="Unassembled WGS sequence"/>
</dbReference>
<keyword evidence="1" id="KW-1133">Transmembrane helix</keyword>
<comment type="caution">
    <text evidence="2">The sequence shown here is derived from an EMBL/GenBank/DDBJ whole genome shotgun (WGS) entry which is preliminary data.</text>
</comment>
<dbReference type="InterPro" id="IPR012902">
    <property type="entry name" value="N_methyl_site"/>
</dbReference>